<dbReference type="SUPFAM" id="SSF50475">
    <property type="entry name" value="FMN-binding split barrel"/>
    <property type="match status" value="1"/>
</dbReference>
<dbReference type="Proteomes" id="UP000050417">
    <property type="component" value="Unassembled WGS sequence"/>
</dbReference>
<dbReference type="InterPro" id="IPR011576">
    <property type="entry name" value="Pyridox_Oxase_N"/>
</dbReference>
<dbReference type="InterPro" id="IPR012349">
    <property type="entry name" value="Split_barrel_FMN-bd"/>
</dbReference>
<dbReference type="PANTHER" id="PTHR35176:SF4">
    <property type="entry name" value="PYRIDOXAMINE 5'-PHOSPHATE OXIDASE-RELATED FMN-BINDING"/>
    <property type="match status" value="1"/>
</dbReference>
<reference evidence="4 5" key="1">
    <citation type="submission" date="2015-07" db="EMBL/GenBank/DDBJ databases">
        <title>Genome sequence of Ornatilinea apprima DSM 23815.</title>
        <authorList>
            <person name="Hemp J."/>
            <person name="Ward L.M."/>
            <person name="Pace L.A."/>
            <person name="Fischer W.W."/>
        </authorList>
    </citation>
    <scope>NUCLEOTIDE SEQUENCE [LARGE SCALE GENOMIC DNA]</scope>
    <source>
        <strain evidence="4 5">P3M-1</strain>
    </source>
</reference>
<name>A0A0P6XHU1_9CHLR</name>
<dbReference type="Pfam" id="PF01243">
    <property type="entry name" value="PNPOx_N"/>
    <property type="match status" value="1"/>
</dbReference>
<protein>
    <recommendedName>
        <fullName evidence="3">Pyridoxamine 5'-phosphate oxidase N-terminal domain-containing protein</fullName>
    </recommendedName>
</protein>
<feature type="region of interest" description="Disordered" evidence="2">
    <location>
        <begin position="1"/>
        <end position="21"/>
    </location>
</feature>
<organism evidence="4 5">
    <name type="scientific">Ornatilinea apprima</name>
    <dbReference type="NCBI Taxonomy" id="1134406"/>
    <lineage>
        <taxon>Bacteria</taxon>
        <taxon>Bacillati</taxon>
        <taxon>Chloroflexota</taxon>
        <taxon>Anaerolineae</taxon>
        <taxon>Anaerolineales</taxon>
        <taxon>Anaerolineaceae</taxon>
        <taxon>Ornatilinea</taxon>
    </lineage>
</organism>
<dbReference type="GO" id="GO:0016627">
    <property type="term" value="F:oxidoreductase activity, acting on the CH-CH group of donors"/>
    <property type="evidence" value="ECO:0007669"/>
    <property type="project" value="TreeGrafter"/>
</dbReference>
<dbReference type="AlphaFoldDB" id="A0A0P6XHU1"/>
<keyword evidence="1" id="KW-0560">Oxidoreductase</keyword>
<dbReference type="Gene3D" id="2.30.110.10">
    <property type="entry name" value="Electron Transport, Fmn-binding Protein, Chain A"/>
    <property type="match status" value="1"/>
</dbReference>
<sequence>MNAKSDSRKASRPLMPKDYGVPQGEDTLLPWETVEEQLQKERIFWVCTVRPDGRPHTVPLWGAWFNERFYFDGSPETRHVRNLMANPAVSVHLESGEEVVIIEGTGRAVGKPPRELALGLYEIYRGKYAGWPGYEPTPEMWDEGGLYEIVPQRVLAWRNFPSDATRWVFESE</sequence>
<dbReference type="PANTHER" id="PTHR35176">
    <property type="entry name" value="HEME OXYGENASE HI_0854-RELATED"/>
    <property type="match status" value="1"/>
</dbReference>
<proteinExistence type="predicted"/>
<dbReference type="GO" id="GO:0005829">
    <property type="term" value="C:cytosol"/>
    <property type="evidence" value="ECO:0007669"/>
    <property type="project" value="TreeGrafter"/>
</dbReference>
<accession>A0A0P6XHU1</accession>
<gene>
    <name evidence="4" type="ORF">ADN00_02920</name>
</gene>
<evidence type="ECO:0000313" key="4">
    <source>
        <dbReference type="EMBL" id="KPL79395.1"/>
    </source>
</evidence>
<keyword evidence="5" id="KW-1185">Reference proteome</keyword>
<evidence type="ECO:0000256" key="2">
    <source>
        <dbReference type="SAM" id="MobiDB-lite"/>
    </source>
</evidence>
<comment type="caution">
    <text evidence="4">The sequence shown here is derived from an EMBL/GenBank/DDBJ whole genome shotgun (WGS) entry which is preliminary data.</text>
</comment>
<dbReference type="GO" id="GO:0070967">
    <property type="term" value="F:coenzyme F420 binding"/>
    <property type="evidence" value="ECO:0007669"/>
    <property type="project" value="TreeGrafter"/>
</dbReference>
<dbReference type="STRING" id="1134406.ADN00_02920"/>
<dbReference type="EMBL" id="LGCL01000013">
    <property type="protein sequence ID" value="KPL79395.1"/>
    <property type="molecule type" value="Genomic_DNA"/>
</dbReference>
<dbReference type="OrthoDB" id="163864at2"/>
<evidence type="ECO:0000259" key="3">
    <source>
        <dbReference type="Pfam" id="PF01243"/>
    </source>
</evidence>
<feature type="domain" description="Pyridoxamine 5'-phosphate oxidase N-terminal" evidence="3">
    <location>
        <begin position="32"/>
        <end position="157"/>
    </location>
</feature>
<dbReference type="InterPro" id="IPR052019">
    <property type="entry name" value="F420H2_bilvrd_red/Heme_oxyg"/>
</dbReference>
<evidence type="ECO:0000313" key="5">
    <source>
        <dbReference type="Proteomes" id="UP000050417"/>
    </source>
</evidence>
<evidence type="ECO:0000256" key="1">
    <source>
        <dbReference type="ARBA" id="ARBA00023002"/>
    </source>
</evidence>
<dbReference type="RefSeq" id="WP_075061458.1">
    <property type="nucleotide sequence ID" value="NZ_LGCL01000013.1"/>
</dbReference>